<protein>
    <submittedName>
        <fullName evidence="1">DUF3800 domain-containing protein</fullName>
    </submittedName>
</protein>
<organism evidence="1 2">
    <name type="scientific">Segatella copri</name>
    <dbReference type="NCBI Taxonomy" id="165179"/>
    <lineage>
        <taxon>Bacteria</taxon>
        <taxon>Pseudomonadati</taxon>
        <taxon>Bacteroidota</taxon>
        <taxon>Bacteroidia</taxon>
        <taxon>Bacteroidales</taxon>
        <taxon>Prevotellaceae</taxon>
        <taxon>Segatella</taxon>
    </lineage>
</organism>
<dbReference type="EMBL" id="VZBZ01000076">
    <property type="protein sequence ID" value="MQN77378.1"/>
    <property type="molecule type" value="Genomic_DNA"/>
</dbReference>
<gene>
    <name evidence="1" type="ORF">F7D71_05790</name>
</gene>
<name>A0AA90UMJ3_9BACT</name>
<dbReference type="InterPro" id="IPR024524">
    <property type="entry name" value="DUF3800"/>
</dbReference>
<sequence>MNKIYFDEAGYTGADLTNVPQPYFALASVRFTEEELATIRNDLGLDAYETEMHFKKMHTNWEGRNLLDKLFSHPLLDKKHIKTGIALKRFCIYAQIVDTIIETFLYSRGKDLYKNQNNNKLANFLYAFSVLHKNQELVSNFEKAFVEMLRKHSQDAVVKFYQSVDLLINDSATTDSFKELLSVIPSTIETVQDALVKNNPFYLDNTLPLFVALVEKWYTDTKAKDDIIFDNSKPIAFQKDLIEKLRDMPVDETEVGYGDRRHVFPLPIGNIQLASSTDYLGIQIADTVASAIVFILTNKNDKLQKYQQKLKGFDVFRETDVPLTPSTKEYLFTNIDTSSDVNPLDFICEHLQ</sequence>
<accession>A0AA90UMJ3</accession>
<reference evidence="2" key="1">
    <citation type="submission" date="2019-09" db="EMBL/GenBank/DDBJ databases">
        <title>Distinct polysaccharide growth profiles of human intestinal Prevotella copri isolates.</title>
        <authorList>
            <person name="Fehlner-Peach H."/>
            <person name="Magnabosco C."/>
            <person name="Raghavan V."/>
            <person name="Scher J.U."/>
            <person name="Tett A."/>
            <person name="Cox L.M."/>
            <person name="Gottsegen C."/>
            <person name="Watters A."/>
            <person name="Wiltshire- Gordon J.D."/>
            <person name="Segata N."/>
            <person name="Bonneau R."/>
            <person name="Littman D.R."/>
        </authorList>
    </citation>
    <scope>NUCLEOTIDE SEQUENCE [LARGE SCALE GENOMIC DNA]</scope>
    <source>
        <strain evidence="2">BU41712</strain>
    </source>
</reference>
<dbReference type="RefSeq" id="WP_153092577.1">
    <property type="nucleotide sequence ID" value="NZ_VZBX01000073.1"/>
</dbReference>
<proteinExistence type="predicted"/>
<dbReference type="AlphaFoldDB" id="A0AA90UMJ3"/>
<comment type="caution">
    <text evidence="1">The sequence shown here is derived from an EMBL/GenBank/DDBJ whole genome shotgun (WGS) entry which is preliminary data.</text>
</comment>
<evidence type="ECO:0000313" key="1">
    <source>
        <dbReference type="EMBL" id="MQN77378.1"/>
    </source>
</evidence>
<dbReference type="Pfam" id="PF12686">
    <property type="entry name" value="DUF3800"/>
    <property type="match status" value="1"/>
</dbReference>
<dbReference type="Proteomes" id="UP000423156">
    <property type="component" value="Unassembled WGS sequence"/>
</dbReference>
<evidence type="ECO:0000313" key="2">
    <source>
        <dbReference type="Proteomes" id="UP000423156"/>
    </source>
</evidence>